<organism evidence="7 8">
    <name type="scientific">Achromobacter mucicolens</name>
    <dbReference type="NCBI Taxonomy" id="1389922"/>
    <lineage>
        <taxon>Bacteria</taxon>
        <taxon>Pseudomonadati</taxon>
        <taxon>Pseudomonadota</taxon>
        <taxon>Betaproteobacteria</taxon>
        <taxon>Burkholderiales</taxon>
        <taxon>Alcaligenaceae</taxon>
        <taxon>Achromobacter</taxon>
    </lineage>
</organism>
<dbReference type="InterPro" id="IPR003439">
    <property type="entry name" value="ABC_transporter-like_ATP-bd"/>
</dbReference>
<dbReference type="SUPFAM" id="SSF52540">
    <property type="entry name" value="P-loop containing nucleoside triphosphate hydrolases"/>
    <property type="match status" value="1"/>
</dbReference>
<dbReference type="PANTHER" id="PTHR46743:SF2">
    <property type="entry name" value="TEICHOIC ACIDS EXPORT ATP-BINDING PROTEIN TAGH"/>
    <property type="match status" value="1"/>
</dbReference>
<keyword evidence="3" id="KW-0472">Membrane</keyword>
<evidence type="ECO:0000259" key="6">
    <source>
        <dbReference type="PROSITE" id="PS50893"/>
    </source>
</evidence>
<evidence type="ECO:0000256" key="5">
    <source>
        <dbReference type="ARBA" id="ARBA00022840"/>
    </source>
</evidence>
<dbReference type="InterPro" id="IPR050683">
    <property type="entry name" value="Bact_Polysacc_Export_ATP-bd"/>
</dbReference>
<dbReference type="InterPro" id="IPR015860">
    <property type="entry name" value="ABC_transpr_TagH-like"/>
</dbReference>
<dbReference type="EMBL" id="JAOBZK010000002">
    <property type="protein sequence ID" value="MDH1176943.1"/>
    <property type="molecule type" value="Genomic_DNA"/>
</dbReference>
<dbReference type="InterPro" id="IPR003593">
    <property type="entry name" value="AAA+_ATPase"/>
</dbReference>
<evidence type="ECO:0000256" key="2">
    <source>
        <dbReference type="ARBA" id="ARBA00022448"/>
    </source>
</evidence>
<comment type="caution">
    <text evidence="7">The sequence shown here is derived from an EMBL/GenBank/DDBJ whole genome shotgun (WGS) entry which is preliminary data.</text>
</comment>
<keyword evidence="4" id="KW-0547">Nucleotide-binding</keyword>
<dbReference type="InterPro" id="IPR027417">
    <property type="entry name" value="P-loop_NTPase"/>
</dbReference>
<name>A0ABD4YP47_9BURK</name>
<feature type="domain" description="ABC transporter" evidence="6">
    <location>
        <begin position="33"/>
        <end position="257"/>
    </location>
</feature>
<sequence length="462" mass="50192">MSSDGNVIRVDRLSKCYQIYDRPHDRLKQFVAPRLRSMLGRPPVNYFREFWALRDVSFNVGRGETVGIIGRNGSGKSTLLQMICGTLMPTSGTVETQGRVAALLELGAGFNPEFTGRENVFLNAMVLGLSQPEIEARFDEIAAFADIGQFIEQPVKHYSSGMYARLAFAVAINVDPDILVVDEALAVGDEPFQRKCFARIDAIKNRGATILFVSHSGAAIINLCDRAVLLNAGERLFTGIPKRAVYFGQKLGNTTSDKAVELIAEIRRIDAEGESAASLAEPAAGEAKPATAADSVPSGGLEPFFDASFVPDTLSYDEVGAKLSAPMLQTLGGAQVNHILRGHRYKLKCSVQFTEDCPAVRFYALIRTTSGIDLAGCAHPILDEHGIDFTAGTSLDLEFEFECSLNPATYFCTFAAQGEDGSLHHRIVDAIVFRVMADEPRPATGLFDIGFQPRILLDAVSE</sequence>
<dbReference type="PROSITE" id="PS50893">
    <property type="entry name" value="ABC_TRANSPORTER_2"/>
    <property type="match status" value="1"/>
</dbReference>
<evidence type="ECO:0000313" key="8">
    <source>
        <dbReference type="Proteomes" id="UP001158644"/>
    </source>
</evidence>
<evidence type="ECO:0000313" key="7">
    <source>
        <dbReference type="EMBL" id="MDH1176943.1"/>
    </source>
</evidence>
<dbReference type="Gene3D" id="2.70.50.60">
    <property type="entry name" value="abc- transporter (atp binding component) like domain"/>
    <property type="match status" value="1"/>
</dbReference>
<gene>
    <name evidence="7" type="ORF">N5C72_02595</name>
</gene>
<dbReference type="CDD" id="cd03220">
    <property type="entry name" value="ABC_KpsT_Wzt"/>
    <property type="match status" value="1"/>
</dbReference>
<dbReference type="AlphaFoldDB" id="A0ABD4YP47"/>
<evidence type="ECO:0000256" key="1">
    <source>
        <dbReference type="ARBA" id="ARBA00005417"/>
    </source>
</evidence>
<dbReference type="GO" id="GO:0005524">
    <property type="term" value="F:ATP binding"/>
    <property type="evidence" value="ECO:0007669"/>
    <property type="project" value="UniProtKB-KW"/>
</dbReference>
<dbReference type="InterPro" id="IPR029439">
    <property type="entry name" value="Wzt_C"/>
</dbReference>
<dbReference type="PANTHER" id="PTHR46743">
    <property type="entry name" value="TEICHOIC ACIDS EXPORT ATP-BINDING PROTEIN TAGH"/>
    <property type="match status" value="1"/>
</dbReference>
<evidence type="ECO:0000256" key="3">
    <source>
        <dbReference type="ARBA" id="ARBA00022475"/>
    </source>
</evidence>
<dbReference type="SMART" id="SM00382">
    <property type="entry name" value="AAA"/>
    <property type="match status" value="1"/>
</dbReference>
<dbReference type="Pfam" id="PF00005">
    <property type="entry name" value="ABC_tran"/>
    <property type="match status" value="1"/>
</dbReference>
<comment type="similarity">
    <text evidence="1">Belongs to the ABC transporter superfamily.</text>
</comment>
<reference evidence="7 8" key="1">
    <citation type="submission" date="2022-09" db="EMBL/GenBank/DDBJ databases">
        <title>Intensive care unit water sources are persistently colonized with multi-drug resistant bacteria and are the site of extensive horizontal gene transfer of antibiotic resistance genes.</title>
        <authorList>
            <person name="Diorio-Toth L."/>
        </authorList>
    </citation>
    <scope>NUCLEOTIDE SEQUENCE [LARGE SCALE GENOMIC DNA]</scope>
    <source>
        <strain evidence="7 8">GD03967</strain>
    </source>
</reference>
<dbReference type="Gene3D" id="3.40.50.300">
    <property type="entry name" value="P-loop containing nucleotide triphosphate hydrolases"/>
    <property type="match status" value="1"/>
</dbReference>
<dbReference type="Pfam" id="PF14524">
    <property type="entry name" value="Wzt_C"/>
    <property type="match status" value="1"/>
</dbReference>
<protein>
    <submittedName>
        <fullName evidence="7">ABC transporter ATP-binding protein</fullName>
    </submittedName>
</protein>
<proteinExistence type="inferred from homology"/>
<dbReference type="Proteomes" id="UP001158644">
    <property type="component" value="Unassembled WGS sequence"/>
</dbReference>
<accession>A0ABD4YP47</accession>
<evidence type="ECO:0000256" key="4">
    <source>
        <dbReference type="ARBA" id="ARBA00022741"/>
    </source>
</evidence>
<keyword evidence="2" id="KW-0813">Transport</keyword>
<dbReference type="RefSeq" id="WP_279989153.1">
    <property type="nucleotide sequence ID" value="NZ_JAOBZK010000002.1"/>
</dbReference>
<dbReference type="CDD" id="cd10147">
    <property type="entry name" value="Wzt_C-like"/>
    <property type="match status" value="1"/>
</dbReference>
<keyword evidence="5 7" id="KW-0067">ATP-binding</keyword>
<keyword evidence="3" id="KW-1003">Cell membrane</keyword>